<proteinExistence type="predicted"/>
<name>A0ACB5SBY2_9PEZI</name>
<protein>
    <submittedName>
        <fullName evidence="1">Related to bifunctional 4-hydroxyphenylacetate degradation enzyme</fullName>
    </submittedName>
</protein>
<gene>
    <name evidence="1" type="primary">g1205</name>
    <name evidence="1" type="ORF">NpPPO83_00001205</name>
</gene>
<reference evidence="1" key="1">
    <citation type="submission" date="2024-09" db="EMBL/GenBank/DDBJ databases">
        <title>Draft Genome Sequences of Neofusicoccum parvum.</title>
        <authorList>
            <person name="Ashida A."/>
            <person name="Camagna M."/>
            <person name="Tanaka A."/>
            <person name="Takemoto D."/>
        </authorList>
    </citation>
    <scope>NUCLEOTIDE SEQUENCE</scope>
    <source>
        <strain evidence="1">PPO83</strain>
    </source>
</reference>
<dbReference type="Proteomes" id="UP001165186">
    <property type="component" value="Unassembled WGS sequence"/>
</dbReference>
<accession>A0ACB5SBY2</accession>
<sequence length="302" mass="32566">MPSFSRLIRFESSGDGQIYFADLGDSIAEPPALGVRVVGYRSLEDLNDGKSAATATVGKVLHFFCRSKNGADSVAFQLLAPMPYGEAPIYCVGLNYRSHAAEGKLPVPKHPPLWTKPAAALAAPDEQVLMNEFCASSYPDCEGELVFVTSRTCRDVGPAEAESCILGYTVGNDFSCRLWQLSDRAGGQFYFANAFDKFAPMGPVLVNPERAALNKGVRLTTRVNGVAVQTMENCKADWIWSPAQILSWMSRGTTIPAGTAVMTGTPAGVGAFREPKQFLQDGDVVEVEISNIGVLRNQALFV</sequence>
<dbReference type="EMBL" id="BSXG01000066">
    <property type="protein sequence ID" value="GME33974.1"/>
    <property type="molecule type" value="Genomic_DNA"/>
</dbReference>
<keyword evidence="2" id="KW-1185">Reference proteome</keyword>
<evidence type="ECO:0000313" key="2">
    <source>
        <dbReference type="Proteomes" id="UP001165186"/>
    </source>
</evidence>
<comment type="caution">
    <text evidence="1">The sequence shown here is derived from an EMBL/GenBank/DDBJ whole genome shotgun (WGS) entry which is preliminary data.</text>
</comment>
<organism evidence="1 2">
    <name type="scientific">Neofusicoccum parvum</name>
    <dbReference type="NCBI Taxonomy" id="310453"/>
    <lineage>
        <taxon>Eukaryota</taxon>
        <taxon>Fungi</taxon>
        <taxon>Dikarya</taxon>
        <taxon>Ascomycota</taxon>
        <taxon>Pezizomycotina</taxon>
        <taxon>Dothideomycetes</taxon>
        <taxon>Dothideomycetes incertae sedis</taxon>
        <taxon>Botryosphaeriales</taxon>
        <taxon>Botryosphaeriaceae</taxon>
        <taxon>Neofusicoccum</taxon>
    </lineage>
</organism>
<evidence type="ECO:0000313" key="1">
    <source>
        <dbReference type="EMBL" id="GME33974.1"/>
    </source>
</evidence>